<sequence>MDAEVIMILQLSHDLQIIMVHTYREENGSADCFSKLESTQQSLFSGLLLHCLDKYDPPIF</sequence>
<proteinExistence type="predicted"/>
<keyword evidence="2" id="KW-1185">Reference proteome</keyword>
<name>A0A7J7LT42_9MAGN</name>
<dbReference type="OrthoDB" id="440325at2759"/>
<comment type="caution">
    <text evidence="1">The sequence shown here is derived from an EMBL/GenBank/DDBJ whole genome shotgun (WGS) entry which is preliminary data.</text>
</comment>
<accession>A0A7J7LT42</accession>
<dbReference type="EMBL" id="JACGCM010002030">
    <property type="protein sequence ID" value="KAF6145747.1"/>
    <property type="molecule type" value="Genomic_DNA"/>
</dbReference>
<gene>
    <name evidence="1" type="ORF">GIB67_016196</name>
</gene>
<dbReference type="Proteomes" id="UP000541444">
    <property type="component" value="Unassembled WGS sequence"/>
</dbReference>
<protein>
    <submittedName>
        <fullName evidence="1">Uncharacterized protein</fullName>
    </submittedName>
</protein>
<organism evidence="1 2">
    <name type="scientific">Kingdonia uniflora</name>
    <dbReference type="NCBI Taxonomy" id="39325"/>
    <lineage>
        <taxon>Eukaryota</taxon>
        <taxon>Viridiplantae</taxon>
        <taxon>Streptophyta</taxon>
        <taxon>Embryophyta</taxon>
        <taxon>Tracheophyta</taxon>
        <taxon>Spermatophyta</taxon>
        <taxon>Magnoliopsida</taxon>
        <taxon>Ranunculales</taxon>
        <taxon>Circaeasteraceae</taxon>
        <taxon>Kingdonia</taxon>
    </lineage>
</organism>
<reference evidence="1 2" key="1">
    <citation type="journal article" date="2020" name="IScience">
        <title>Genome Sequencing of the Endangered Kingdonia uniflora (Circaeasteraceae, Ranunculales) Reveals Potential Mechanisms of Evolutionary Specialization.</title>
        <authorList>
            <person name="Sun Y."/>
            <person name="Deng T."/>
            <person name="Zhang A."/>
            <person name="Moore M.J."/>
            <person name="Landis J.B."/>
            <person name="Lin N."/>
            <person name="Zhang H."/>
            <person name="Zhang X."/>
            <person name="Huang J."/>
            <person name="Zhang X."/>
            <person name="Sun H."/>
            <person name="Wang H."/>
        </authorList>
    </citation>
    <scope>NUCLEOTIDE SEQUENCE [LARGE SCALE GENOMIC DNA]</scope>
    <source>
        <strain evidence="1">TB1705</strain>
        <tissue evidence="1">Leaf</tissue>
    </source>
</reference>
<dbReference type="AlphaFoldDB" id="A0A7J7LT42"/>
<evidence type="ECO:0000313" key="1">
    <source>
        <dbReference type="EMBL" id="KAF6145747.1"/>
    </source>
</evidence>
<evidence type="ECO:0000313" key="2">
    <source>
        <dbReference type="Proteomes" id="UP000541444"/>
    </source>
</evidence>